<feature type="non-terminal residue" evidence="1">
    <location>
        <position position="1"/>
    </location>
</feature>
<dbReference type="Proteomes" id="UP000232722">
    <property type="component" value="Unassembled WGS sequence"/>
</dbReference>
<sequence>WSEIYQLHYFNLIQFCVVDPMHCLFLGVAKWIVTKLWIGEGILNDEKFKTMQKRADVIKI</sequence>
<feature type="non-terminal residue" evidence="1">
    <location>
        <position position="60"/>
    </location>
</feature>
<dbReference type="AlphaFoldDB" id="A0A2N0NF77"/>
<gene>
    <name evidence="1" type="ORF">RhiirA5_243002</name>
</gene>
<evidence type="ECO:0000313" key="2">
    <source>
        <dbReference type="Proteomes" id="UP000232722"/>
    </source>
</evidence>
<comment type="caution">
    <text evidence="1">The sequence shown here is derived from an EMBL/GenBank/DDBJ whole genome shotgun (WGS) entry which is preliminary data.</text>
</comment>
<reference evidence="1 2" key="1">
    <citation type="submission" date="2016-04" db="EMBL/GenBank/DDBJ databases">
        <title>Genome analyses suggest a sexual origin of heterokaryosis in a supposedly ancient asexual fungus.</title>
        <authorList>
            <person name="Ropars J."/>
            <person name="Sedzielewska K."/>
            <person name="Noel J."/>
            <person name="Charron P."/>
            <person name="Farinelli L."/>
            <person name="Marton T."/>
            <person name="Kruger M."/>
            <person name="Pelin A."/>
            <person name="Brachmann A."/>
            <person name="Corradi N."/>
        </authorList>
    </citation>
    <scope>NUCLEOTIDE SEQUENCE [LARGE SCALE GENOMIC DNA]</scope>
    <source>
        <strain evidence="1 2">A5</strain>
    </source>
</reference>
<proteinExistence type="predicted"/>
<organism evidence="1 2">
    <name type="scientific">Rhizophagus irregularis</name>
    <dbReference type="NCBI Taxonomy" id="588596"/>
    <lineage>
        <taxon>Eukaryota</taxon>
        <taxon>Fungi</taxon>
        <taxon>Fungi incertae sedis</taxon>
        <taxon>Mucoromycota</taxon>
        <taxon>Glomeromycotina</taxon>
        <taxon>Glomeromycetes</taxon>
        <taxon>Glomerales</taxon>
        <taxon>Glomeraceae</taxon>
        <taxon>Rhizophagus</taxon>
    </lineage>
</organism>
<dbReference type="EMBL" id="LLXJ01008637">
    <property type="protein sequence ID" value="PKB93221.1"/>
    <property type="molecule type" value="Genomic_DNA"/>
</dbReference>
<evidence type="ECO:0000313" key="1">
    <source>
        <dbReference type="EMBL" id="PKB93221.1"/>
    </source>
</evidence>
<protein>
    <submittedName>
        <fullName evidence="1">Uncharacterized protein</fullName>
    </submittedName>
</protein>
<reference evidence="1 2" key="2">
    <citation type="submission" date="2017-09" db="EMBL/GenBank/DDBJ databases">
        <title>Extensive intraspecific genome diversity in a model arbuscular mycorrhizal fungus.</title>
        <authorList>
            <person name="Chen E.C."/>
            <person name="Morin E."/>
            <person name="Beaudet D."/>
            <person name="Noel J."/>
            <person name="Ndikumana S."/>
            <person name="Charron P."/>
            <person name="St-Onge C."/>
            <person name="Giorgi J."/>
            <person name="Grigoriev I.V."/>
            <person name="Roux C."/>
            <person name="Martin F.M."/>
            <person name="Corradi N."/>
        </authorList>
    </citation>
    <scope>NUCLEOTIDE SEQUENCE [LARGE SCALE GENOMIC DNA]</scope>
    <source>
        <strain evidence="1 2">A5</strain>
    </source>
</reference>
<accession>A0A2N0NF77</accession>
<dbReference type="PANTHER" id="PTHR46579:SF2">
    <property type="entry name" value="C2H2-TYPE DOMAIN-CONTAINING PROTEIN"/>
    <property type="match status" value="1"/>
</dbReference>
<name>A0A2N0NF77_9GLOM</name>
<dbReference type="PANTHER" id="PTHR46579">
    <property type="entry name" value="F5/8 TYPE C DOMAIN-CONTAINING PROTEIN-RELATED"/>
    <property type="match status" value="1"/>
</dbReference>